<dbReference type="EMBL" id="KN716150">
    <property type="protein sequence ID" value="KJH53592.1"/>
    <property type="molecule type" value="Genomic_DNA"/>
</dbReference>
<gene>
    <name evidence="3" type="ORF">DICVIV_00020</name>
</gene>
<dbReference type="OrthoDB" id="5859097at2759"/>
<dbReference type="AlphaFoldDB" id="A0A0D8YBK9"/>
<evidence type="ECO:0000259" key="2">
    <source>
        <dbReference type="Pfam" id="PF01764"/>
    </source>
</evidence>
<dbReference type="STRING" id="29172.A0A0D8YBK9"/>
<feature type="transmembrane region" description="Helical" evidence="1">
    <location>
        <begin position="15"/>
        <end position="34"/>
    </location>
</feature>
<proteinExistence type="predicted"/>
<dbReference type="Proteomes" id="UP000053766">
    <property type="component" value="Unassembled WGS sequence"/>
</dbReference>
<evidence type="ECO:0000256" key="1">
    <source>
        <dbReference type="SAM" id="Phobius"/>
    </source>
</evidence>
<name>A0A0D8YBK9_DICVI</name>
<organism evidence="3 4">
    <name type="scientific">Dictyocaulus viviparus</name>
    <name type="common">Bovine lungworm</name>
    <dbReference type="NCBI Taxonomy" id="29172"/>
    <lineage>
        <taxon>Eukaryota</taxon>
        <taxon>Metazoa</taxon>
        <taxon>Ecdysozoa</taxon>
        <taxon>Nematoda</taxon>
        <taxon>Chromadorea</taxon>
        <taxon>Rhabditida</taxon>
        <taxon>Rhabditina</taxon>
        <taxon>Rhabditomorpha</taxon>
        <taxon>Strongyloidea</taxon>
        <taxon>Metastrongylidae</taxon>
        <taxon>Dictyocaulus</taxon>
    </lineage>
</organism>
<dbReference type="Pfam" id="PF01764">
    <property type="entry name" value="Lipase_3"/>
    <property type="match status" value="1"/>
</dbReference>
<evidence type="ECO:0000313" key="3">
    <source>
        <dbReference type="EMBL" id="KJH53592.1"/>
    </source>
</evidence>
<dbReference type="PANTHER" id="PTHR45908:SF5">
    <property type="entry name" value="FUNGAL LIPASE-LIKE DOMAIN-CONTAINING PROTEIN"/>
    <property type="match status" value="1"/>
</dbReference>
<keyword evidence="1" id="KW-0472">Membrane</keyword>
<protein>
    <submittedName>
        <fullName evidence="3">Triacylglycerol lipase</fullName>
    </submittedName>
</protein>
<reference evidence="4" key="2">
    <citation type="journal article" date="2016" name="Sci. Rep.">
        <title>Dictyocaulus viviparus genome, variome and transcriptome elucidate lungworm biology and support future intervention.</title>
        <authorList>
            <person name="McNulty S.N."/>
            <person name="Strube C."/>
            <person name="Rosa B.A."/>
            <person name="Martin J.C."/>
            <person name="Tyagi R."/>
            <person name="Choi Y.J."/>
            <person name="Wang Q."/>
            <person name="Hallsworth Pepin K."/>
            <person name="Zhang X."/>
            <person name="Ozersky P."/>
            <person name="Wilson R.K."/>
            <person name="Sternberg P.W."/>
            <person name="Gasser R.B."/>
            <person name="Mitreva M."/>
        </authorList>
    </citation>
    <scope>NUCLEOTIDE SEQUENCE [LARGE SCALE GENOMIC DNA]</scope>
    <source>
        <strain evidence="4">HannoverDv2000</strain>
    </source>
</reference>
<dbReference type="InterPro" id="IPR002921">
    <property type="entry name" value="Fungal_lipase-type"/>
</dbReference>
<dbReference type="SUPFAM" id="SSF53474">
    <property type="entry name" value="alpha/beta-Hydrolases"/>
    <property type="match status" value="1"/>
</dbReference>
<dbReference type="Gene3D" id="3.40.50.1820">
    <property type="entry name" value="alpha/beta hydrolase"/>
    <property type="match status" value="1"/>
</dbReference>
<evidence type="ECO:0000313" key="4">
    <source>
        <dbReference type="Proteomes" id="UP000053766"/>
    </source>
</evidence>
<reference evidence="3 4" key="1">
    <citation type="submission" date="2013-11" db="EMBL/GenBank/DDBJ databases">
        <title>Draft genome of the bovine lungworm Dictyocaulus viviparus.</title>
        <authorList>
            <person name="Mitreva M."/>
        </authorList>
    </citation>
    <scope>NUCLEOTIDE SEQUENCE [LARGE SCALE GENOMIC DNA]</scope>
    <source>
        <strain evidence="3 4">HannoverDv2000</strain>
    </source>
</reference>
<dbReference type="GO" id="GO:0006629">
    <property type="term" value="P:lipid metabolic process"/>
    <property type="evidence" value="ECO:0007669"/>
    <property type="project" value="InterPro"/>
</dbReference>
<dbReference type="InterPro" id="IPR029058">
    <property type="entry name" value="AB_hydrolase_fold"/>
</dbReference>
<accession>A0A0D8YBK9</accession>
<keyword evidence="1" id="KW-0812">Transmembrane</keyword>
<keyword evidence="1" id="KW-1133">Transmembrane helix</keyword>
<dbReference type="PANTHER" id="PTHR45908">
    <property type="entry name" value="PROTEIN CBG11750-RELATED"/>
    <property type="match status" value="1"/>
</dbReference>
<keyword evidence="4" id="KW-1185">Reference proteome</keyword>
<sequence length="366" mass="41777">MPIENRHRRVTRRTLLTASTMQVIYLMTCLYLIYCRPFPQKHTNYDETTARRLLSLAAGAYASREQQEACLNRGMSSEEAYTILTTVVVQCDTMNNTCVGSHTKKHIVVVYRVHCISQHQLVAQGINTFTNFKDFFGMGKKFRGNASLKPIRGKASFNTPKKYMNSSNLLVFVSEKQILDYNITFTGHSLGGALAVLAAARTATQGYRNGDQITVYTFGQPRVGTAISQIFTIVSYGAICQKRMVVGSYRVVFRKDIVPHIPPCETYESWWYGEYYEDGTYCDVRAKIILIIIEQKSEPQGEDYSCSNGLTFSFDDWFDYINDHLHYFGVKISQYGEVSCDANMMNVEVSWLEKLVRMISVYIELK</sequence>
<feature type="domain" description="Fungal lipase-type" evidence="2">
    <location>
        <begin position="173"/>
        <end position="265"/>
    </location>
</feature>